<evidence type="ECO:0000256" key="3">
    <source>
        <dbReference type="ARBA" id="ARBA00022448"/>
    </source>
</evidence>
<keyword evidence="11" id="KW-1185">Reference proteome</keyword>
<dbReference type="PANTHER" id="PTHR46979:SF2">
    <property type="entry name" value="SORTING NEXIN-41"/>
    <property type="match status" value="1"/>
</dbReference>
<evidence type="ECO:0000313" key="11">
    <source>
        <dbReference type="Proteomes" id="UP000449547"/>
    </source>
</evidence>
<reference evidence="10 11" key="1">
    <citation type="submission" date="2019-07" db="EMBL/GenBank/DDBJ databases">
        <title>Genome assembly of two rare yeast pathogens: Diutina rugosa and Trichomonascus ciferrii.</title>
        <authorList>
            <person name="Mixao V."/>
            <person name="Saus E."/>
            <person name="Hansen A."/>
            <person name="Lass-Flor C."/>
            <person name="Gabaldon T."/>
        </authorList>
    </citation>
    <scope>NUCLEOTIDE SEQUENCE [LARGE SCALE GENOMIC DNA]</scope>
    <source>
        <strain evidence="10 11">CBS 613</strain>
    </source>
</reference>
<feature type="region of interest" description="Disordered" evidence="8">
    <location>
        <begin position="169"/>
        <end position="189"/>
    </location>
</feature>
<dbReference type="InterPro" id="IPR001683">
    <property type="entry name" value="PX_dom"/>
</dbReference>
<comment type="similarity">
    <text evidence="2">Belongs to the sorting nexin family.</text>
</comment>
<dbReference type="SUPFAM" id="SSF64268">
    <property type="entry name" value="PX domain"/>
    <property type="match status" value="1"/>
</dbReference>
<dbReference type="PANTHER" id="PTHR46979">
    <property type="entry name" value="SORTING NEXIN-41"/>
    <property type="match status" value="1"/>
</dbReference>
<dbReference type="RefSeq" id="XP_034014852.1">
    <property type="nucleotide sequence ID" value="XM_034156047.1"/>
</dbReference>
<dbReference type="Proteomes" id="UP000449547">
    <property type="component" value="Unassembled WGS sequence"/>
</dbReference>
<dbReference type="InterPro" id="IPR051079">
    <property type="entry name" value="Sorting_Nexin_Autophagy"/>
</dbReference>
<dbReference type="AlphaFoldDB" id="A0A642UY33"/>
<feature type="compositionally biased region" description="Polar residues" evidence="8">
    <location>
        <begin position="172"/>
        <end position="184"/>
    </location>
</feature>
<comment type="caution">
    <text evidence="10">The sequence shown here is derived from an EMBL/GenBank/DDBJ whole genome shotgun (WGS) entry which is preliminary data.</text>
</comment>
<keyword evidence="5" id="KW-0653">Protein transport</keyword>
<dbReference type="InterPro" id="IPR044106">
    <property type="entry name" value="PX_Snx41/Atg20"/>
</dbReference>
<dbReference type="GO" id="GO:0042147">
    <property type="term" value="P:retrograde transport, endosome to Golgi"/>
    <property type="evidence" value="ECO:0007669"/>
    <property type="project" value="InterPro"/>
</dbReference>
<evidence type="ECO:0000256" key="4">
    <source>
        <dbReference type="ARBA" id="ARBA00022753"/>
    </source>
</evidence>
<evidence type="ECO:0000256" key="1">
    <source>
        <dbReference type="ARBA" id="ARBA00004481"/>
    </source>
</evidence>
<feature type="region of interest" description="Disordered" evidence="8">
    <location>
        <begin position="294"/>
        <end position="319"/>
    </location>
</feature>
<feature type="compositionally biased region" description="Low complexity" evidence="8">
    <location>
        <begin position="25"/>
        <end position="40"/>
    </location>
</feature>
<evidence type="ECO:0000256" key="6">
    <source>
        <dbReference type="ARBA" id="ARBA00023121"/>
    </source>
</evidence>
<dbReference type="Pfam" id="PF00787">
    <property type="entry name" value="PX"/>
    <property type="match status" value="1"/>
</dbReference>
<dbReference type="GO" id="GO:0035091">
    <property type="term" value="F:phosphatidylinositol binding"/>
    <property type="evidence" value="ECO:0007669"/>
    <property type="project" value="InterPro"/>
</dbReference>
<dbReference type="PROSITE" id="PS50195">
    <property type="entry name" value="PX"/>
    <property type="match status" value="1"/>
</dbReference>
<evidence type="ECO:0000256" key="7">
    <source>
        <dbReference type="ARBA" id="ARBA00023136"/>
    </source>
</evidence>
<dbReference type="VEuPathDB" id="FungiDB:DIURU_000330"/>
<name>A0A642UY33_DIURU</name>
<keyword evidence="7" id="KW-0472">Membrane</keyword>
<gene>
    <name evidence="10" type="ORF">DIURU_000330</name>
</gene>
<sequence>MSVDVDEDNNPFGTPTSMLAPTANDTPTQASPDATADPAPSTSPPHDDGDDADDLLFNNPGDPRYSAMVSINPESRVGRLLKPGQPVKAEIIDASSSREGSTNSKSYVVYTIRLINSNLPGEKADTRRRYSDFVGLREILCKIFPLVIIPPIPPKNYVNLKQLVTPEIGKPESTTPQTQLTNGSGHTGTDKYSYINSTHLTQRRLVEHRQRLLQRFINNCLNIPQIRNLEFFHKFLDPNANWGDEVTLILSQLPKSVYCSNPENGLKIDPMYQHLPQPSSSSVKSLVKKGAHLLSSSQGEDSNNDRHSPEDGPPTASIMDTTGLDIINKRIMESFIGMAQEYADLGTAFNSMSLVALSDNDDTPKLNLMFDRFGQIFDRSYITINSVVADLDTRFSEPLGEVVQYTGIFQDIQKFQSRKIKQKSMVDTEIANKRAELEDLLQAEGQPSTHAVSATKTGFSFKKLQQIVTDIIDQNPEQTRKERIEYLKQKLGILEKCQGIMLEDLSYIADEINKGSELFKRQQLQQIYRILLDYNGFLLGWAKKNCDIWEDIREEIINL</sequence>
<dbReference type="InterPro" id="IPR036871">
    <property type="entry name" value="PX_dom_sf"/>
</dbReference>
<dbReference type="OMA" id="ICNTDIT"/>
<accession>A0A642UY33</accession>
<dbReference type="CDD" id="cd06867">
    <property type="entry name" value="PX_SNX41_42"/>
    <property type="match status" value="1"/>
</dbReference>
<dbReference type="GO" id="GO:0015031">
    <property type="term" value="P:protein transport"/>
    <property type="evidence" value="ECO:0007669"/>
    <property type="project" value="UniProtKB-KW"/>
</dbReference>
<dbReference type="OrthoDB" id="289314at2759"/>
<organism evidence="10 11">
    <name type="scientific">Diutina rugosa</name>
    <name type="common">Yeast</name>
    <name type="synonym">Candida rugosa</name>
    <dbReference type="NCBI Taxonomy" id="5481"/>
    <lineage>
        <taxon>Eukaryota</taxon>
        <taxon>Fungi</taxon>
        <taxon>Dikarya</taxon>
        <taxon>Ascomycota</taxon>
        <taxon>Saccharomycotina</taxon>
        <taxon>Pichiomycetes</taxon>
        <taxon>Debaryomycetaceae</taxon>
        <taxon>Diutina</taxon>
    </lineage>
</organism>
<evidence type="ECO:0000259" key="9">
    <source>
        <dbReference type="PROSITE" id="PS50195"/>
    </source>
</evidence>
<proteinExistence type="inferred from homology"/>
<dbReference type="EMBL" id="SWFT01000018">
    <property type="protein sequence ID" value="KAA8907920.1"/>
    <property type="molecule type" value="Genomic_DNA"/>
</dbReference>
<evidence type="ECO:0000256" key="2">
    <source>
        <dbReference type="ARBA" id="ARBA00010883"/>
    </source>
</evidence>
<comment type="subcellular location">
    <subcellularLocation>
        <location evidence="1">Endosome membrane</location>
        <topology evidence="1">Peripheral membrane protein</topology>
    </subcellularLocation>
</comment>
<dbReference type="GO" id="GO:0005829">
    <property type="term" value="C:cytosol"/>
    <property type="evidence" value="ECO:0007669"/>
    <property type="project" value="GOC"/>
</dbReference>
<feature type="domain" description="PX" evidence="9">
    <location>
        <begin position="88"/>
        <end position="243"/>
    </location>
</feature>
<dbReference type="GO" id="GO:0010008">
    <property type="term" value="C:endosome membrane"/>
    <property type="evidence" value="ECO:0007669"/>
    <property type="project" value="UniProtKB-SubCell"/>
</dbReference>
<keyword evidence="6" id="KW-0446">Lipid-binding</keyword>
<keyword evidence="3" id="KW-0813">Transport</keyword>
<keyword evidence="4" id="KW-0967">Endosome</keyword>
<feature type="region of interest" description="Disordered" evidence="8">
    <location>
        <begin position="1"/>
        <end position="67"/>
    </location>
</feature>
<evidence type="ECO:0000256" key="8">
    <source>
        <dbReference type="SAM" id="MobiDB-lite"/>
    </source>
</evidence>
<dbReference type="SMART" id="SM00312">
    <property type="entry name" value="PX"/>
    <property type="match status" value="1"/>
</dbReference>
<dbReference type="GeneID" id="54778983"/>
<evidence type="ECO:0000256" key="5">
    <source>
        <dbReference type="ARBA" id="ARBA00022927"/>
    </source>
</evidence>
<dbReference type="Gene3D" id="3.30.1520.10">
    <property type="entry name" value="Phox-like domain"/>
    <property type="match status" value="1"/>
</dbReference>
<protein>
    <recommendedName>
        <fullName evidence="9">PX domain-containing protein</fullName>
    </recommendedName>
</protein>
<evidence type="ECO:0000313" key="10">
    <source>
        <dbReference type="EMBL" id="KAA8907920.1"/>
    </source>
</evidence>